<dbReference type="AlphaFoldDB" id="A0A644ZYJ7"/>
<comment type="caution">
    <text evidence="2">The sequence shown here is derived from an EMBL/GenBank/DDBJ whole genome shotgun (WGS) entry which is preliminary data.</text>
</comment>
<gene>
    <name evidence="2" type="ORF">SDC9_92519</name>
</gene>
<organism evidence="2">
    <name type="scientific">bioreactor metagenome</name>
    <dbReference type="NCBI Taxonomy" id="1076179"/>
    <lineage>
        <taxon>unclassified sequences</taxon>
        <taxon>metagenomes</taxon>
        <taxon>ecological metagenomes</taxon>
    </lineage>
</organism>
<evidence type="ECO:0000259" key="1">
    <source>
        <dbReference type="PROSITE" id="PS51186"/>
    </source>
</evidence>
<dbReference type="InterPro" id="IPR000182">
    <property type="entry name" value="GNAT_dom"/>
</dbReference>
<dbReference type="EMBL" id="VSSQ01011030">
    <property type="protein sequence ID" value="MPM45827.1"/>
    <property type="molecule type" value="Genomic_DNA"/>
</dbReference>
<evidence type="ECO:0000313" key="2">
    <source>
        <dbReference type="EMBL" id="MPM45827.1"/>
    </source>
</evidence>
<dbReference type="InterPro" id="IPR016181">
    <property type="entry name" value="Acyl_CoA_acyltransferase"/>
</dbReference>
<accession>A0A644ZYJ7</accession>
<protein>
    <recommendedName>
        <fullName evidence="1">N-acetyltransferase domain-containing protein</fullName>
    </recommendedName>
</protein>
<name>A0A644ZYJ7_9ZZZZ</name>
<dbReference type="Pfam" id="PF13302">
    <property type="entry name" value="Acetyltransf_3"/>
    <property type="match status" value="1"/>
</dbReference>
<proteinExistence type="predicted"/>
<dbReference type="SUPFAM" id="SSF55729">
    <property type="entry name" value="Acyl-CoA N-acyltransferases (Nat)"/>
    <property type="match status" value="1"/>
</dbReference>
<dbReference type="PROSITE" id="PS51186">
    <property type="entry name" value="GNAT"/>
    <property type="match status" value="1"/>
</dbReference>
<sequence length="88" mass="9976">MVIGYRFNESCWGRGAATETVRAMVGYLFDTVGLNRIEAYVMPQNAASQRVLEKNGFIREGLLRQANFWTDKGVVDLIVYSLLRSDAR</sequence>
<reference evidence="2" key="1">
    <citation type="submission" date="2019-08" db="EMBL/GenBank/DDBJ databases">
        <authorList>
            <person name="Kucharzyk K."/>
            <person name="Murdoch R.W."/>
            <person name="Higgins S."/>
            <person name="Loffler F."/>
        </authorList>
    </citation>
    <scope>NUCLEOTIDE SEQUENCE</scope>
</reference>
<dbReference type="InterPro" id="IPR051531">
    <property type="entry name" value="N-acetyltransferase"/>
</dbReference>
<dbReference type="GO" id="GO:0016747">
    <property type="term" value="F:acyltransferase activity, transferring groups other than amino-acyl groups"/>
    <property type="evidence" value="ECO:0007669"/>
    <property type="project" value="InterPro"/>
</dbReference>
<dbReference type="PANTHER" id="PTHR43792">
    <property type="entry name" value="GNAT FAMILY, PUTATIVE (AFU_ORTHOLOGUE AFUA_3G00765)-RELATED-RELATED"/>
    <property type="match status" value="1"/>
</dbReference>
<dbReference type="Gene3D" id="3.40.630.30">
    <property type="match status" value="1"/>
</dbReference>
<feature type="domain" description="N-acetyltransferase" evidence="1">
    <location>
        <begin position="1"/>
        <end position="85"/>
    </location>
</feature>